<dbReference type="EMBL" id="JABBGA010000005">
    <property type="protein sequence ID" value="NML25922.1"/>
    <property type="molecule type" value="Genomic_DNA"/>
</dbReference>
<accession>A0A848G3X8</accession>
<keyword evidence="1" id="KW-0732">Signal</keyword>
<evidence type="ECO:0000313" key="2">
    <source>
        <dbReference type="EMBL" id="NML25922.1"/>
    </source>
</evidence>
<reference evidence="2 3" key="1">
    <citation type="submission" date="2020-04" db="EMBL/GenBank/DDBJ databases">
        <title>Zoogloea sp. G-4-1-14 isolated from soil.</title>
        <authorList>
            <person name="Dahal R.H."/>
        </authorList>
    </citation>
    <scope>NUCLEOTIDE SEQUENCE [LARGE SCALE GENOMIC DNA]</scope>
    <source>
        <strain evidence="2 3">G-4-1-14</strain>
    </source>
</reference>
<dbReference type="PROSITE" id="PS51257">
    <property type="entry name" value="PROKAR_LIPOPROTEIN"/>
    <property type="match status" value="1"/>
</dbReference>
<gene>
    <name evidence="2" type="ORF">HHL15_09230</name>
</gene>
<proteinExistence type="predicted"/>
<dbReference type="Gene3D" id="3.10.450.50">
    <property type="match status" value="1"/>
</dbReference>
<dbReference type="Proteomes" id="UP000580043">
    <property type="component" value="Unassembled WGS sequence"/>
</dbReference>
<protein>
    <submittedName>
        <fullName evidence="2">DUF4440 domain-containing protein</fullName>
    </submittedName>
</protein>
<feature type="chain" id="PRO_5032916991" evidence="1">
    <location>
        <begin position="23"/>
        <end position="150"/>
    </location>
</feature>
<sequence length="150" mass="16363">MFYTRNLIPAALLAMSCAPAMAGGPGAEQAIRERIAVMEQAWPKGDVGLIARGVYGQDAVIQGEGQKATIQSPEGVDEVVKHLVSENKSVKLDIHSIRKLGADSALSWVTWHVTPKAADQKPFDVKALFVWTRGKEGWRIRADMYTLGSM</sequence>
<keyword evidence="3" id="KW-1185">Reference proteome</keyword>
<evidence type="ECO:0000313" key="3">
    <source>
        <dbReference type="Proteomes" id="UP000580043"/>
    </source>
</evidence>
<name>A0A848G3X8_9RHOO</name>
<feature type="signal peptide" evidence="1">
    <location>
        <begin position="1"/>
        <end position="22"/>
    </location>
</feature>
<organism evidence="2 3">
    <name type="scientific">Zoogloea dura</name>
    <dbReference type="NCBI Taxonomy" id="2728840"/>
    <lineage>
        <taxon>Bacteria</taxon>
        <taxon>Pseudomonadati</taxon>
        <taxon>Pseudomonadota</taxon>
        <taxon>Betaproteobacteria</taxon>
        <taxon>Rhodocyclales</taxon>
        <taxon>Zoogloeaceae</taxon>
        <taxon>Zoogloea</taxon>
    </lineage>
</organism>
<comment type="caution">
    <text evidence="2">The sequence shown here is derived from an EMBL/GenBank/DDBJ whole genome shotgun (WGS) entry which is preliminary data.</text>
</comment>
<evidence type="ECO:0000256" key="1">
    <source>
        <dbReference type="SAM" id="SignalP"/>
    </source>
</evidence>
<dbReference type="RefSeq" id="WP_169145458.1">
    <property type="nucleotide sequence ID" value="NZ_JABBGA010000005.1"/>
</dbReference>
<dbReference type="AlphaFoldDB" id="A0A848G3X8"/>
<dbReference type="InterPro" id="IPR032710">
    <property type="entry name" value="NTF2-like_dom_sf"/>
</dbReference>
<dbReference type="SUPFAM" id="SSF54427">
    <property type="entry name" value="NTF2-like"/>
    <property type="match status" value="1"/>
</dbReference>